<reference evidence="2 3" key="1">
    <citation type="submission" date="2019-06" db="EMBL/GenBank/DDBJ databases">
        <title>WGS assembly of Gossypium darwinii.</title>
        <authorList>
            <person name="Chen Z.J."/>
            <person name="Sreedasyam A."/>
            <person name="Ando A."/>
            <person name="Song Q."/>
            <person name="De L."/>
            <person name="Hulse-Kemp A."/>
            <person name="Ding M."/>
            <person name="Ye W."/>
            <person name="Kirkbride R."/>
            <person name="Jenkins J."/>
            <person name="Plott C."/>
            <person name="Lovell J."/>
            <person name="Lin Y.-M."/>
            <person name="Vaughn R."/>
            <person name="Liu B."/>
            <person name="Li W."/>
            <person name="Simpson S."/>
            <person name="Scheffler B."/>
            <person name="Saski C."/>
            <person name="Grover C."/>
            <person name="Hu G."/>
            <person name="Conover J."/>
            <person name="Carlson J."/>
            <person name="Shu S."/>
            <person name="Boston L."/>
            <person name="Williams M."/>
            <person name="Peterson D."/>
            <person name="Mcgee K."/>
            <person name="Jones D."/>
            <person name="Wendel J."/>
            <person name="Stelly D."/>
            <person name="Grimwood J."/>
            <person name="Schmutz J."/>
        </authorList>
    </citation>
    <scope>NUCLEOTIDE SEQUENCE [LARGE SCALE GENOMIC DNA]</scope>
    <source>
        <strain evidence="2">1808015.09</strain>
    </source>
</reference>
<dbReference type="EMBL" id="CM017713">
    <property type="protein sequence ID" value="TYG36189.1"/>
    <property type="molecule type" value="Genomic_DNA"/>
</dbReference>
<organism evidence="2 3">
    <name type="scientific">Gossypium darwinii</name>
    <name type="common">Darwin's cotton</name>
    <name type="synonym">Gossypium barbadense var. darwinii</name>
    <dbReference type="NCBI Taxonomy" id="34276"/>
    <lineage>
        <taxon>Eukaryota</taxon>
        <taxon>Viridiplantae</taxon>
        <taxon>Streptophyta</taxon>
        <taxon>Embryophyta</taxon>
        <taxon>Tracheophyta</taxon>
        <taxon>Spermatophyta</taxon>
        <taxon>Magnoliopsida</taxon>
        <taxon>eudicotyledons</taxon>
        <taxon>Gunneridae</taxon>
        <taxon>Pentapetalae</taxon>
        <taxon>rosids</taxon>
        <taxon>malvids</taxon>
        <taxon>Malvales</taxon>
        <taxon>Malvaceae</taxon>
        <taxon>Malvoideae</taxon>
        <taxon>Gossypium</taxon>
    </lineage>
</organism>
<evidence type="ECO:0000313" key="2">
    <source>
        <dbReference type="EMBL" id="TYG36189.1"/>
    </source>
</evidence>
<accession>A0A5D1ZVT7</accession>
<feature type="transmembrane region" description="Helical" evidence="1">
    <location>
        <begin position="91"/>
        <end position="108"/>
    </location>
</feature>
<name>A0A5D1ZVT7_GOSDA</name>
<evidence type="ECO:0000256" key="1">
    <source>
        <dbReference type="SAM" id="Phobius"/>
    </source>
</evidence>
<sequence>LRNNIISTVKQSAALNRLGSENMKVRQLSNAIHDEVGNKVMGQISDSLWEIIRSEGSTRTEITEIVVSHRNNNESKFQGGSFLSANCNNPIPYSFLIIFSILAFLRISKGLLIL</sequence>
<keyword evidence="1" id="KW-0812">Transmembrane</keyword>
<dbReference type="AlphaFoldDB" id="A0A5D1ZVT7"/>
<proteinExistence type="predicted"/>
<keyword evidence="1" id="KW-0472">Membrane</keyword>
<dbReference type="Proteomes" id="UP000323506">
    <property type="component" value="Chromosome D13"/>
</dbReference>
<evidence type="ECO:0000313" key="3">
    <source>
        <dbReference type="Proteomes" id="UP000323506"/>
    </source>
</evidence>
<dbReference type="PANTHER" id="PTHR34356:SF3">
    <property type="entry name" value="EXPRESSED PROTEIN"/>
    <property type="match status" value="1"/>
</dbReference>
<protein>
    <submittedName>
        <fullName evidence="2">Uncharacterized protein</fullName>
    </submittedName>
</protein>
<keyword evidence="1" id="KW-1133">Transmembrane helix</keyword>
<gene>
    <name evidence="2" type="ORF">ES288_D13G045000v1</name>
</gene>
<keyword evidence="3" id="KW-1185">Reference proteome</keyword>
<dbReference type="PANTHER" id="PTHR34356">
    <property type="entry name" value="ANTIGENIC HEAT-STABLE PROTEIN"/>
    <property type="match status" value="1"/>
</dbReference>
<feature type="non-terminal residue" evidence="2">
    <location>
        <position position="1"/>
    </location>
</feature>